<protein>
    <recommendedName>
        <fullName evidence="2">SWIM-type domain-containing protein</fullName>
    </recommendedName>
</protein>
<keyword evidence="1" id="KW-0862">Zinc</keyword>
<keyword evidence="1" id="KW-0863">Zinc-finger</keyword>
<keyword evidence="1" id="KW-0479">Metal-binding</keyword>
<evidence type="ECO:0000313" key="3">
    <source>
        <dbReference type="EMBL" id="KFG31647.1"/>
    </source>
</evidence>
<dbReference type="EMBL" id="AEYI02001933">
    <property type="protein sequence ID" value="KFG31647.1"/>
    <property type="molecule type" value="Genomic_DNA"/>
</dbReference>
<feature type="domain" description="SWIM-type" evidence="2">
    <location>
        <begin position="155"/>
        <end position="192"/>
    </location>
</feature>
<accession>A0A086JHM9</accession>
<dbReference type="Proteomes" id="UP000028828">
    <property type="component" value="Unassembled WGS sequence"/>
</dbReference>
<dbReference type="GO" id="GO:0008270">
    <property type="term" value="F:zinc ion binding"/>
    <property type="evidence" value="ECO:0007669"/>
    <property type="project" value="UniProtKB-KW"/>
</dbReference>
<evidence type="ECO:0000313" key="4">
    <source>
        <dbReference type="Proteomes" id="UP000028828"/>
    </source>
</evidence>
<dbReference type="InterPro" id="IPR007527">
    <property type="entry name" value="Znf_SWIM"/>
</dbReference>
<reference evidence="3 4" key="1">
    <citation type="submission" date="2014-03" db="EMBL/GenBank/DDBJ databases">
        <authorList>
            <person name="Sibley D."/>
            <person name="Venepally P."/>
            <person name="Karamycheva S."/>
            <person name="Hadjithomas M."/>
            <person name="Khan A."/>
            <person name="Brunk B."/>
            <person name="Roos D."/>
            <person name="Caler E."/>
            <person name="Lorenzi H."/>
        </authorList>
    </citation>
    <scope>NUCLEOTIDE SEQUENCE [LARGE SCALE GENOMIC DNA]</scope>
    <source>
        <strain evidence="4">p89</strain>
    </source>
</reference>
<name>A0A086JHM9_TOXGO</name>
<evidence type="ECO:0000256" key="1">
    <source>
        <dbReference type="PROSITE-ProRule" id="PRU00325"/>
    </source>
</evidence>
<dbReference type="VEuPathDB" id="ToxoDB:TGP89_216490"/>
<evidence type="ECO:0000259" key="2">
    <source>
        <dbReference type="PROSITE" id="PS50966"/>
    </source>
</evidence>
<organism evidence="3 4">
    <name type="scientific">Toxoplasma gondii p89</name>
    <dbReference type="NCBI Taxonomy" id="943119"/>
    <lineage>
        <taxon>Eukaryota</taxon>
        <taxon>Sar</taxon>
        <taxon>Alveolata</taxon>
        <taxon>Apicomplexa</taxon>
        <taxon>Conoidasida</taxon>
        <taxon>Coccidia</taxon>
        <taxon>Eucoccidiorida</taxon>
        <taxon>Eimeriorina</taxon>
        <taxon>Sarcocystidae</taxon>
        <taxon>Toxoplasma</taxon>
    </lineage>
</organism>
<gene>
    <name evidence="3" type="ORF">TGP89_216490</name>
</gene>
<sequence length="234" mass="25235">MYLFRSESLDCEIGMNETREESARVVSDSPVGYSGRSGPETVLEQCTGEAGLTLVEVLRAIKQAKVAGADLGVFFHLLDSLLPPALLQEAVDCMERGAVTAYCCSDSTAAFHVVRPGQEDLSVFAAKGGRTLTGDSEPSSAIGNRDNAGACRSRGYLVLPRHCSCKAFQCNVLAQESDLTCVHEIAVQLAEAMDCVGRRVVLEPEEFSQRLLDASAETVQLQRLHRQPQPSDSV</sequence>
<proteinExistence type="predicted"/>
<dbReference type="OrthoDB" id="337581at2759"/>
<dbReference type="PROSITE" id="PS50966">
    <property type="entry name" value="ZF_SWIM"/>
    <property type="match status" value="1"/>
</dbReference>
<dbReference type="AlphaFoldDB" id="A0A086JHM9"/>
<comment type="caution">
    <text evidence="3">The sequence shown here is derived from an EMBL/GenBank/DDBJ whole genome shotgun (WGS) entry which is preliminary data.</text>
</comment>